<dbReference type="EMBL" id="FMZM01000001">
    <property type="protein sequence ID" value="SDC24683.1"/>
    <property type="molecule type" value="Genomic_DNA"/>
</dbReference>
<dbReference type="RefSeq" id="WP_244509224.1">
    <property type="nucleotide sequence ID" value="NZ_FMZM01000001.1"/>
</dbReference>
<accession>A0A1G6K182</accession>
<dbReference type="Pfam" id="PF20544">
    <property type="entry name" value="DUF6758"/>
    <property type="match status" value="1"/>
</dbReference>
<evidence type="ECO:0000313" key="1">
    <source>
        <dbReference type="EMBL" id="SDC24683.1"/>
    </source>
</evidence>
<sequence>MPDPGCPRCPTPVAALGADGLVACPEHGAVAPLWRPDEPSYDGFAEHLRRADHFPTYLPWPLSPGWSVTDFAAVGGPERPRATMTCVSGTSELDGPVDVVVVAEEAGTGVGARIAGTHHDDPGADIAEGPPAVQVRIGSQAVRLWPVSTSRGPGEWDRSVVAGEAAGRWLWIVLRPASAMLLLRDDWILRDVSTVGPPLVELPFGGPRPPW</sequence>
<evidence type="ECO:0000313" key="2">
    <source>
        <dbReference type="Proteomes" id="UP000199034"/>
    </source>
</evidence>
<reference evidence="1 2" key="1">
    <citation type="submission" date="2016-10" db="EMBL/GenBank/DDBJ databases">
        <authorList>
            <person name="de Groot N.N."/>
        </authorList>
    </citation>
    <scope>NUCLEOTIDE SEQUENCE [LARGE SCALE GENOMIC DNA]</scope>
    <source>
        <strain evidence="1 2">CGMCC 4.6858</strain>
    </source>
</reference>
<dbReference type="Proteomes" id="UP000199034">
    <property type="component" value="Unassembled WGS sequence"/>
</dbReference>
<dbReference type="InterPro" id="IPR046646">
    <property type="entry name" value="DUF6758"/>
</dbReference>
<proteinExistence type="predicted"/>
<dbReference type="STRING" id="1045774.SAMN05421872_101650"/>
<dbReference type="AlphaFoldDB" id="A0A1G6K182"/>
<gene>
    <name evidence="1" type="ORF">SAMN05421872_101650</name>
</gene>
<name>A0A1G6K182_9ACTN</name>
<keyword evidence="2" id="KW-1185">Reference proteome</keyword>
<organism evidence="1 2">
    <name type="scientific">Nocardioides lianchengensis</name>
    <dbReference type="NCBI Taxonomy" id="1045774"/>
    <lineage>
        <taxon>Bacteria</taxon>
        <taxon>Bacillati</taxon>
        <taxon>Actinomycetota</taxon>
        <taxon>Actinomycetes</taxon>
        <taxon>Propionibacteriales</taxon>
        <taxon>Nocardioidaceae</taxon>
        <taxon>Nocardioides</taxon>
    </lineage>
</organism>
<protein>
    <submittedName>
        <fullName evidence="1">Uncharacterized protein</fullName>
    </submittedName>
</protein>